<keyword evidence="1" id="KW-0812">Transmembrane</keyword>
<dbReference type="PANTHER" id="PTHR34220">
    <property type="entry name" value="SENSOR HISTIDINE KINASE YPDA"/>
    <property type="match status" value="1"/>
</dbReference>
<dbReference type="InterPro" id="IPR010559">
    <property type="entry name" value="Sig_transdc_His_kin_internal"/>
</dbReference>
<keyword evidence="1" id="KW-1133">Transmembrane helix</keyword>
<dbReference type="Pfam" id="PF02518">
    <property type="entry name" value="HATPase_c"/>
    <property type="match status" value="1"/>
</dbReference>
<keyword evidence="4" id="KW-0418">Kinase</keyword>
<organism evidence="4 5">
    <name type="scientific">Myxococcus xanthus</name>
    <dbReference type="NCBI Taxonomy" id="34"/>
    <lineage>
        <taxon>Bacteria</taxon>
        <taxon>Pseudomonadati</taxon>
        <taxon>Myxococcota</taxon>
        <taxon>Myxococcia</taxon>
        <taxon>Myxococcales</taxon>
        <taxon>Cystobacterineae</taxon>
        <taxon>Myxococcaceae</taxon>
        <taxon>Myxococcus</taxon>
    </lineage>
</organism>
<feature type="domain" description="Histidine kinase/HSP90-like ATPase" evidence="2">
    <location>
        <begin position="257"/>
        <end position="350"/>
    </location>
</feature>
<dbReference type="InterPro" id="IPR036890">
    <property type="entry name" value="HATPase_C_sf"/>
</dbReference>
<gene>
    <name evidence="4" type="ORF">BHS09_08160</name>
</gene>
<evidence type="ECO:0000313" key="4">
    <source>
        <dbReference type="EMBL" id="QDE66986.1"/>
    </source>
</evidence>
<feature type="transmembrane region" description="Helical" evidence="1">
    <location>
        <begin position="47"/>
        <end position="64"/>
    </location>
</feature>
<feature type="transmembrane region" description="Helical" evidence="1">
    <location>
        <begin position="118"/>
        <end position="136"/>
    </location>
</feature>
<feature type="transmembrane region" description="Helical" evidence="1">
    <location>
        <begin position="76"/>
        <end position="98"/>
    </location>
</feature>
<name>A0AAE6FX85_MYXXA</name>
<dbReference type="GO" id="GO:0000155">
    <property type="term" value="F:phosphorelay sensor kinase activity"/>
    <property type="evidence" value="ECO:0007669"/>
    <property type="project" value="InterPro"/>
</dbReference>
<dbReference type="SUPFAM" id="SSF55874">
    <property type="entry name" value="ATPase domain of HSP90 chaperone/DNA topoisomerase II/histidine kinase"/>
    <property type="match status" value="1"/>
</dbReference>
<protein>
    <submittedName>
        <fullName evidence="4">Histidine kinase</fullName>
    </submittedName>
</protein>
<proteinExistence type="predicted"/>
<dbReference type="Pfam" id="PF06580">
    <property type="entry name" value="His_kinase"/>
    <property type="match status" value="1"/>
</dbReference>
<dbReference type="GO" id="GO:0016020">
    <property type="term" value="C:membrane"/>
    <property type="evidence" value="ECO:0007669"/>
    <property type="project" value="InterPro"/>
</dbReference>
<evidence type="ECO:0000259" key="3">
    <source>
        <dbReference type="Pfam" id="PF06580"/>
    </source>
</evidence>
<evidence type="ECO:0000259" key="2">
    <source>
        <dbReference type="Pfam" id="PF02518"/>
    </source>
</evidence>
<dbReference type="AlphaFoldDB" id="A0AAE6FX85"/>
<dbReference type="PANTHER" id="PTHR34220:SF7">
    <property type="entry name" value="SENSOR HISTIDINE KINASE YPDA"/>
    <property type="match status" value="1"/>
</dbReference>
<dbReference type="Gene3D" id="3.30.565.10">
    <property type="entry name" value="Histidine kinase-like ATPase, C-terminal domain"/>
    <property type="match status" value="1"/>
</dbReference>
<evidence type="ECO:0000313" key="5">
    <source>
        <dbReference type="Proteomes" id="UP000320179"/>
    </source>
</evidence>
<evidence type="ECO:0000256" key="1">
    <source>
        <dbReference type="SAM" id="Phobius"/>
    </source>
</evidence>
<sequence length="372" mass="42022">MLRRLASAPSFWSVQLGGWGLYALLLIVTFLPISAADGEMRLVLAKGARAAYGLLITSLMRLCYRPLFPGTFRRQAVWSMVASAAFGCLWMGLGELWASWYYSETYRWMEHRRSFPRYALDYAVTLLGWSGLYFGIKHARAWRLERERALRADTLAQEARLASLRHQMHPHFLFNALTSVRALIAEDPARARRMVTEMADFLRFSLQKGDAPQVPLEEELAMVRSYLSIESVRFEEKLDVRLSVMPSTEQLSIPAFLIQPLVDNAVKHGMASGELPVRVRVDVAREQDVLRIRVANSGRWAPPANAPEPQGTGTGLRNVRERLAQLFQERAHLSSEEKDGWVHITIEIPAVAWSPIITEESHDVPVARLAGG</sequence>
<dbReference type="InterPro" id="IPR050640">
    <property type="entry name" value="Bact_2-comp_sensor_kinase"/>
</dbReference>
<dbReference type="EMBL" id="CP017174">
    <property type="protein sequence ID" value="QDE66986.1"/>
    <property type="molecule type" value="Genomic_DNA"/>
</dbReference>
<dbReference type="Proteomes" id="UP000320179">
    <property type="component" value="Chromosome"/>
</dbReference>
<feature type="transmembrane region" description="Helical" evidence="1">
    <location>
        <begin position="12"/>
        <end position="35"/>
    </location>
</feature>
<dbReference type="InterPro" id="IPR003594">
    <property type="entry name" value="HATPase_dom"/>
</dbReference>
<accession>A0AAE6FX85</accession>
<reference evidence="4 5" key="1">
    <citation type="journal article" date="2019" name="Science">
        <title>Social genes are selection hotspots in kin groups of a soil microbe.</title>
        <authorList>
            <person name="Wielgoss S."/>
            <person name="Wolfensberger R."/>
            <person name="Sun L."/>
            <person name="Fiegna F."/>
            <person name="Velicer G.J."/>
        </authorList>
    </citation>
    <scope>NUCLEOTIDE SEQUENCE [LARGE SCALE GENOMIC DNA]</scope>
    <source>
        <strain evidence="4 5">MC3.5.9c15</strain>
    </source>
</reference>
<keyword evidence="1" id="KW-0472">Membrane</keyword>
<keyword evidence="4" id="KW-0808">Transferase</keyword>
<feature type="domain" description="Signal transduction histidine kinase internal region" evidence="3">
    <location>
        <begin position="159"/>
        <end position="238"/>
    </location>
</feature>